<dbReference type="PROSITE" id="PS50016">
    <property type="entry name" value="ZF_PHD_2"/>
    <property type="match status" value="1"/>
</dbReference>
<dbReference type="InterPro" id="IPR019787">
    <property type="entry name" value="Znf_PHD-finger"/>
</dbReference>
<dbReference type="GO" id="GO:0042393">
    <property type="term" value="F:histone binding"/>
    <property type="evidence" value="ECO:0007669"/>
    <property type="project" value="TreeGrafter"/>
</dbReference>
<evidence type="ECO:0000256" key="6">
    <source>
        <dbReference type="PROSITE-ProRule" id="PRU00146"/>
    </source>
</evidence>
<name>A0A834HFY3_RHOSS</name>
<dbReference type="PANTHER" id="PTHR47025:SF27">
    <property type="entry name" value="PHD-TYPE DOMAIN-CONTAINING PROTEIN"/>
    <property type="match status" value="1"/>
</dbReference>
<keyword evidence="3 6" id="KW-0863">Zinc-finger</keyword>
<comment type="caution">
    <text evidence="9">The sequence shown here is derived from an EMBL/GenBank/DDBJ whole genome shotgun (WGS) entry which is preliminary data.</text>
</comment>
<keyword evidence="4" id="KW-0862">Zinc</keyword>
<dbReference type="GO" id="GO:0008270">
    <property type="term" value="F:zinc ion binding"/>
    <property type="evidence" value="ECO:0007669"/>
    <property type="project" value="UniProtKB-KW"/>
</dbReference>
<accession>A0A834HFY3</accession>
<evidence type="ECO:0000256" key="1">
    <source>
        <dbReference type="ARBA" id="ARBA00004123"/>
    </source>
</evidence>
<proteinExistence type="predicted"/>
<dbReference type="SUPFAM" id="SSF57903">
    <property type="entry name" value="FYVE/PHD zinc finger"/>
    <property type="match status" value="2"/>
</dbReference>
<dbReference type="InterPro" id="IPR011011">
    <property type="entry name" value="Znf_FYVE_PHD"/>
</dbReference>
<dbReference type="InterPro" id="IPR032308">
    <property type="entry name" value="TDBD"/>
</dbReference>
<dbReference type="GO" id="GO:0003682">
    <property type="term" value="F:chromatin binding"/>
    <property type="evidence" value="ECO:0007669"/>
    <property type="project" value="TreeGrafter"/>
</dbReference>
<evidence type="ECO:0000256" key="7">
    <source>
        <dbReference type="SAM" id="MobiDB-lite"/>
    </source>
</evidence>
<dbReference type="AlphaFoldDB" id="A0A834HFY3"/>
<dbReference type="InterPro" id="IPR056511">
    <property type="entry name" value="IDM1_C"/>
</dbReference>
<dbReference type="Gene3D" id="3.30.40.10">
    <property type="entry name" value="Zinc/RING finger domain, C3HC4 (zinc finger)"/>
    <property type="match status" value="2"/>
</dbReference>
<evidence type="ECO:0000313" key="9">
    <source>
        <dbReference type="EMBL" id="KAF7147371.1"/>
    </source>
</evidence>
<evidence type="ECO:0000313" key="10">
    <source>
        <dbReference type="Proteomes" id="UP000626092"/>
    </source>
</evidence>
<dbReference type="SMART" id="SM00249">
    <property type="entry name" value="PHD"/>
    <property type="match status" value="3"/>
</dbReference>
<keyword evidence="2" id="KW-0479">Metal-binding</keyword>
<feature type="region of interest" description="Disordered" evidence="7">
    <location>
        <begin position="478"/>
        <end position="550"/>
    </location>
</feature>
<dbReference type="GO" id="GO:0000977">
    <property type="term" value="F:RNA polymerase II transcription regulatory region sequence-specific DNA binding"/>
    <property type="evidence" value="ECO:0007669"/>
    <property type="project" value="TreeGrafter"/>
</dbReference>
<dbReference type="PROSITE" id="PS01359">
    <property type="entry name" value="ZF_PHD_1"/>
    <property type="match status" value="1"/>
</dbReference>
<dbReference type="SUPFAM" id="SSF55729">
    <property type="entry name" value="Acyl-CoA N-acyltransferases (Nat)"/>
    <property type="match status" value="1"/>
</dbReference>
<keyword evidence="10" id="KW-1185">Reference proteome</keyword>
<dbReference type="InterPro" id="IPR001965">
    <property type="entry name" value="Znf_PHD"/>
</dbReference>
<dbReference type="Pfam" id="PF23011">
    <property type="entry name" value="PHD-1st_NSD"/>
    <property type="match status" value="1"/>
</dbReference>
<evidence type="ECO:0000256" key="3">
    <source>
        <dbReference type="ARBA" id="ARBA00022771"/>
    </source>
</evidence>
<dbReference type="FunFam" id="3.30.40.10:FF:000494">
    <property type="entry name" value="Acyl-CoA N-acyltransferase with RING/FYVE/PHD-type zinc finger domain"/>
    <property type="match status" value="1"/>
</dbReference>
<keyword evidence="5" id="KW-0539">Nucleus</keyword>
<feature type="domain" description="PHD-type" evidence="8">
    <location>
        <begin position="702"/>
        <end position="747"/>
    </location>
</feature>
<dbReference type="Proteomes" id="UP000626092">
    <property type="component" value="Unassembled WGS sequence"/>
</dbReference>
<dbReference type="InterPro" id="IPR019786">
    <property type="entry name" value="Zinc_finger_PHD-type_CS"/>
</dbReference>
<dbReference type="Pfam" id="PF23209">
    <property type="entry name" value="IDM1_C"/>
    <property type="match status" value="1"/>
</dbReference>
<dbReference type="PANTHER" id="PTHR47025">
    <property type="entry name" value="AUTOIMMUNE REGULATOR"/>
    <property type="match status" value="1"/>
</dbReference>
<dbReference type="OrthoDB" id="1903104at2759"/>
<dbReference type="InterPro" id="IPR016181">
    <property type="entry name" value="Acyl_CoA_acyltransferase"/>
</dbReference>
<dbReference type="InterPro" id="IPR013083">
    <property type="entry name" value="Znf_RING/FYVE/PHD"/>
</dbReference>
<evidence type="ECO:0000256" key="2">
    <source>
        <dbReference type="ARBA" id="ARBA00022723"/>
    </source>
</evidence>
<dbReference type="CDD" id="cd15539">
    <property type="entry name" value="PHD1_AIRE"/>
    <property type="match status" value="1"/>
</dbReference>
<dbReference type="Pfam" id="PF16135">
    <property type="entry name" value="TDBD"/>
    <property type="match status" value="2"/>
</dbReference>
<comment type="subcellular location">
    <subcellularLocation>
        <location evidence="1">Nucleus</location>
    </subcellularLocation>
</comment>
<gene>
    <name evidence="9" type="ORF">RHSIM_Rhsim03G0087100</name>
</gene>
<evidence type="ECO:0000256" key="4">
    <source>
        <dbReference type="ARBA" id="ARBA00022833"/>
    </source>
</evidence>
<feature type="compositionally biased region" description="Polar residues" evidence="7">
    <location>
        <begin position="514"/>
        <end position="524"/>
    </location>
</feature>
<dbReference type="EMBL" id="WJXA01000003">
    <property type="protein sequence ID" value="KAF7147371.1"/>
    <property type="molecule type" value="Genomic_DNA"/>
</dbReference>
<reference evidence="9" key="1">
    <citation type="submission" date="2019-11" db="EMBL/GenBank/DDBJ databases">
        <authorList>
            <person name="Liu Y."/>
            <person name="Hou J."/>
            <person name="Li T.-Q."/>
            <person name="Guan C.-H."/>
            <person name="Wu X."/>
            <person name="Wu H.-Z."/>
            <person name="Ling F."/>
            <person name="Zhang R."/>
            <person name="Shi X.-G."/>
            <person name="Ren J.-P."/>
            <person name="Chen E.-F."/>
            <person name="Sun J.-M."/>
        </authorList>
    </citation>
    <scope>NUCLEOTIDE SEQUENCE</scope>
    <source>
        <strain evidence="9">Adult_tree_wgs_1</strain>
        <tissue evidence="9">Leaves</tissue>
    </source>
</reference>
<dbReference type="GO" id="GO:0045944">
    <property type="term" value="P:positive regulation of transcription by RNA polymerase II"/>
    <property type="evidence" value="ECO:0007669"/>
    <property type="project" value="TreeGrafter"/>
</dbReference>
<feature type="compositionally biased region" description="Basic residues" evidence="7">
    <location>
        <begin position="501"/>
        <end position="513"/>
    </location>
</feature>
<sequence length="1079" mass="118259">MKRELAFVLQTQCDLPAGLSPGRTRASKGRVPSGGPNNDGGSRKKLKAESNGPVGIDADRGKVTASQGSDVLLGVYRRTRRNKGAVIIDQSKCNLDEALSREELRDGSEKPVETVIIGETKCNLDEGSSKEELRNGSEKPYVSEGGPEVVPVAVETVVVDGIKCNLDEGSSKQELRDGCEKPCVSEGGAEVAPMAVDESNEVKIVEDNEGVKINDLSSSDVANDVNNEVSNGVLVEAPRRFTRSTMNNAERSSSENGFFSSAEANVGSVDCATGTKTKILELKMSKKIGLQSRPTTTKELLSTGLLEGYPVVYNGGNKHKAAVLRGTIKDIGILCFCRLCKGSRVVSPGVFEIHACKSYRRAAQYICLENGRNLLEVVKACTNCRLNMLEETIRNLIGPLPEKGSLSCHNCKRSFLATTAEKVELLCPSCVALKNSEPAIAETTDTNARCLPPILPIRRSTRSASVIIPLEDKNQESVIKDRSLNQALSPTSPGTSSMHISSHKKNQGRKKKNSSGSPSVSQPIASASALSSSKTNSQGKTTKKVVKPGSARKANIGASVWISSQHQDQSNITKKSARAILSPSSSKSASLHLSAVDKSKWKITKKDQGLHKLVFEDGGLPDGTEVAYYSRGKKLLEGYKKGQGIFCRCCSSEVSASQFEAHAGWASRKKPYQYIYTSNGVSLHEFAISLLKGRKHSEKDNDDLCIICADGGNLLLCDVCPRAFHIECASLTSIPRGKWYCQYCQNMFQREKFVEFNENALAAGRVSGVDPIEQITKRCIRIVKNPEDAEVIACVLCRGYNFRKSGFGSFTVIVCDQCEKEYHVGCLKKHNMADLQELPKGKWFCCMDCERIFSALQKLLIRGEEKIPDSLLDVMKKKHEEKVPDTPTDFDVRWRVLSGKIASPETRLFLSKAVAIFHDCFDPIVDSATGRDFIPSMVYGRNIRGQDFAGMYCAVLTLNSRVVSAGIFRVFGQEIAELPLVATISDNQGKGYFQVLFSCIERLLAFLNVKWLVLPAAHEAESIWTQKFGFERMPVEQLSNFRKTCWQMLTFTGTSMLQKMVPPCRIIDQIVVDVAMESS</sequence>
<dbReference type="InterPro" id="IPR059153">
    <property type="entry name" value="NSD_PHD-1st"/>
</dbReference>
<protein>
    <recommendedName>
        <fullName evidence="8">PHD-type domain-containing protein</fullName>
    </recommendedName>
</protein>
<evidence type="ECO:0000256" key="5">
    <source>
        <dbReference type="ARBA" id="ARBA00023242"/>
    </source>
</evidence>
<dbReference type="GO" id="GO:0005634">
    <property type="term" value="C:nucleus"/>
    <property type="evidence" value="ECO:0007669"/>
    <property type="project" value="UniProtKB-SubCell"/>
</dbReference>
<feature type="compositionally biased region" description="Polar residues" evidence="7">
    <location>
        <begin position="484"/>
        <end position="500"/>
    </location>
</feature>
<evidence type="ECO:0000259" key="8">
    <source>
        <dbReference type="PROSITE" id="PS50016"/>
    </source>
</evidence>
<feature type="region of interest" description="Disordered" evidence="7">
    <location>
        <begin position="16"/>
        <end position="61"/>
    </location>
</feature>
<organism evidence="9 10">
    <name type="scientific">Rhododendron simsii</name>
    <name type="common">Sims's rhododendron</name>
    <dbReference type="NCBI Taxonomy" id="118357"/>
    <lineage>
        <taxon>Eukaryota</taxon>
        <taxon>Viridiplantae</taxon>
        <taxon>Streptophyta</taxon>
        <taxon>Embryophyta</taxon>
        <taxon>Tracheophyta</taxon>
        <taxon>Spermatophyta</taxon>
        <taxon>Magnoliopsida</taxon>
        <taxon>eudicotyledons</taxon>
        <taxon>Gunneridae</taxon>
        <taxon>Pentapetalae</taxon>
        <taxon>asterids</taxon>
        <taxon>Ericales</taxon>
        <taxon>Ericaceae</taxon>
        <taxon>Ericoideae</taxon>
        <taxon>Rhodoreae</taxon>
        <taxon>Rhododendron</taxon>
    </lineage>
</organism>